<protein>
    <submittedName>
        <fullName evidence="2">Uncharacterized protein</fullName>
    </submittedName>
</protein>
<comment type="caution">
    <text evidence="2">The sequence shown here is derived from an EMBL/GenBank/DDBJ whole genome shotgun (WGS) entry which is preliminary data.</text>
</comment>
<accession>M0JMP2</accession>
<keyword evidence="1" id="KW-1133">Transmembrane helix</keyword>
<proteinExistence type="predicted"/>
<dbReference type="EMBL" id="AOLS01000115">
    <property type="protein sequence ID" value="EMA10417.1"/>
    <property type="molecule type" value="Genomic_DNA"/>
</dbReference>
<keyword evidence="1" id="KW-0472">Membrane</keyword>
<keyword evidence="3" id="KW-1185">Reference proteome</keyword>
<gene>
    <name evidence="2" type="ORF">C435_20043</name>
</gene>
<dbReference type="AlphaFoldDB" id="M0JMP2"/>
<evidence type="ECO:0000256" key="1">
    <source>
        <dbReference type="SAM" id="Phobius"/>
    </source>
</evidence>
<keyword evidence="1" id="KW-0812">Transmembrane</keyword>
<dbReference type="PATRIC" id="fig|662475.6.peg.3918"/>
<organism evidence="2 3">
    <name type="scientific">Haloarcula marismortui ATCC 33799</name>
    <dbReference type="NCBI Taxonomy" id="662475"/>
    <lineage>
        <taxon>Archaea</taxon>
        <taxon>Methanobacteriati</taxon>
        <taxon>Methanobacteriota</taxon>
        <taxon>Stenosarchaea group</taxon>
        <taxon>Halobacteria</taxon>
        <taxon>Halobacteriales</taxon>
        <taxon>Haloarculaceae</taxon>
        <taxon>Haloarcula</taxon>
    </lineage>
</organism>
<reference evidence="2 3" key="1">
    <citation type="journal article" date="2014" name="PLoS Genet.">
        <title>Phylogenetically driven sequencing of extremely halophilic archaea reveals strategies for static and dynamic osmo-response.</title>
        <authorList>
            <person name="Becker E.A."/>
            <person name="Seitzer P.M."/>
            <person name="Tritt A."/>
            <person name="Larsen D."/>
            <person name="Krusor M."/>
            <person name="Yao A.I."/>
            <person name="Wu D."/>
            <person name="Madern D."/>
            <person name="Eisen J.A."/>
            <person name="Darling A.E."/>
            <person name="Facciotti M.T."/>
        </authorList>
    </citation>
    <scope>NUCLEOTIDE SEQUENCE [LARGE SCALE GENOMIC DNA]</scope>
    <source>
        <strain evidence="2 3">ATCC 33799</strain>
    </source>
</reference>
<feature type="transmembrane region" description="Helical" evidence="1">
    <location>
        <begin position="31"/>
        <end position="50"/>
    </location>
</feature>
<evidence type="ECO:0000313" key="2">
    <source>
        <dbReference type="EMBL" id="EMA10417.1"/>
    </source>
</evidence>
<evidence type="ECO:0000313" key="3">
    <source>
        <dbReference type="Proteomes" id="UP000011687"/>
    </source>
</evidence>
<sequence length="80" mass="8509">MLAVGESFDHLAFQWARIYFGIPPTTSMGRLLATGAAAVAALLMGVGLIGMTVGDFRLAGFSFLSASLVIYIRETRLIDA</sequence>
<dbReference type="Proteomes" id="UP000011687">
    <property type="component" value="Unassembled WGS sequence"/>
</dbReference>
<name>M0JMP2_9EURY</name>